<dbReference type="PANTHER" id="PTHR43344">
    <property type="entry name" value="PHOSPHOSERINE PHOSPHATASE"/>
    <property type="match status" value="1"/>
</dbReference>
<gene>
    <name evidence="1" type="ORF">KL86APRO_12283</name>
</gene>
<dbReference type="SUPFAM" id="SSF56784">
    <property type="entry name" value="HAD-like"/>
    <property type="match status" value="1"/>
</dbReference>
<dbReference type="InterPro" id="IPR036412">
    <property type="entry name" value="HAD-like_sf"/>
</dbReference>
<dbReference type="Gene3D" id="3.40.50.1000">
    <property type="entry name" value="HAD superfamily/HAD-like"/>
    <property type="match status" value="1"/>
</dbReference>
<dbReference type="Gene3D" id="1.20.1440.100">
    <property type="entry name" value="SG protein - dephosphorylation function"/>
    <property type="match status" value="1"/>
</dbReference>
<sequence length="240" mass="25761">MAEDAVLPPVYNTGKIVFGGLFAKSGELQDGVGASCAAPAASSGVAIFDFDRTLIHSGSLLPILEALVGRRALAWSCVVAAAAAAVSRRRAAVFRAVLLRRTTAGRTVEDLESAAERAFPRLRWRMEMLRAYARHRRDGRVIVVASGGLACCVRRLLELKGVEVDEVLGTDLDVVGGVLSGRIDGLACTGQEKARRVRDWLGGFSGEAWGYGNLPADGPMLALVRHPTRVGGLRRRRSRR</sequence>
<reference evidence="1" key="1">
    <citation type="submission" date="2016-04" db="EMBL/GenBank/DDBJ databases">
        <authorList>
            <person name="Evans L.H."/>
            <person name="Alamgir A."/>
            <person name="Owens N."/>
            <person name="Weber N.D."/>
            <person name="Virtaneva K."/>
            <person name="Barbian K."/>
            <person name="Babar A."/>
            <person name="Rosenke K."/>
        </authorList>
    </citation>
    <scope>NUCLEOTIDE SEQUENCE</scope>
    <source>
        <strain evidence="1">86</strain>
    </source>
</reference>
<dbReference type="AlphaFoldDB" id="A0A212K7W9"/>
<dbReference type="NCBIfam" id="TIGR01488">
    <property type="entry name" value="HAD-SF-IB"/>
    <property type="match status" value="1"/>
</dbReference>
<dbReference type="EMBL" id="FLUO01000001">
    <property type="protein sequence ID" value="SBW07766.1"/>
    <property type="molecule type" value="Genomic_DNA"/>
</dbReference>
<proteinExistence type="predicted"/>
<dbReference type="Pfam" id="PF12710">
    <property type="entry name" value="HAD"/>
    <property type="match status" value="1"/>
</dbReference>
<name>A0A212K7W9_9PROT</name>
<dbReference type="InterPro" id="IPR050582">
    <property type="entry name" value="HAD-like_SerB"/>
</dbReference>
<organism evidence="1">
    <name type="scientific">uncultured Alphaproteobacteria bacterium</name>
    <dbReference type="NCBI Taxonomy" id="91750"/>
    <lineage>
        <taxon>Bacteria</taxon>
        <taxon>Pseudomonadati</taxon>
        <taxon>Pseudomonadota</taxon>
        <taxon>Alphaproteobacteria</taxon>
        <taxon>environmental samples</taxon>
    </lineage>
</organism>
<protein>
    <submittedName>
        <fullName evidence="1">Uncharacterized protein</fullName>
    </submittedName>
</protein>
<accession>A0A212K7W9</accession>
<evidence type="ECO:0000313" key="1">
    <source>
        <dbReference type="EMBL" id="SBW07766.1"/>
    </source>
</evidence>
<dbReference type="InterPro" id="IPR023214">
    <property type="entry name" value="HAD_sf"/>
</dbReference>